<evidence type="ECO:0000256" key="15">
    <source>
        <dbReference type="SAM" id="MobiDB-lite"/>
    </source>
</evidence>
<organism evidence="17 18">
    <name type="scientific">Daphnia galeata</name>
    <dbReference type="NCBI Taxonomy" id="27404"/>
    <lineage>
        <taxon>Eukaryota</taxon>
        <taxon>Metazoa</taxon>
        <taxon>Ecdysozoa</taxon>
        <taxon>Arthropoda</taxon>
        <taxon>Crustacea</taxon>
        <taxon>Branchiopoda</taxon>
        <taxon>Diplostraca</taxon>
        <taxon>Cladocera</taxon>
        <taxon>Anomopoda</taxon>
        <taxon>Daphniidae</taxon>
        <taxon>Daphnia</taxon>
    </lineage>
</organism>
<feature type="compositionally biased region" description="Gly residues" evidence="15">
    <location>
        <begin position="169"/>
        <end position="185"/>
    </location>
</feature>
<feature type="region of interest" description="Disordered" evidence="15">
    <location>
        <begin position="905"/>
        <end position="948"/>
    </location>
</feature>
<dbReference type="FunFam" id="2.130.10.10:FF:000521">
    <property type="entry name" value="syntaxin-binding protein 5-like isoform X1"/>
    <property type="match status" value="1"/>
</dbReference>
<evidence type="ECO:0000313" key="18">
    <source>
        <dbReference type="Proteomes" id="UP000789390"/>
    </source>
</evidence>
<keyword evidence="11 14" id="KW-0175">Coiled coil</keyword>
<dbReference type="InterPro" id="IPR036322">
    <property type="entry name" value="WD40_repeat_dom_sf"/>
</dbReference>
<sequence>MFFQHGAAMKRFTFKGVLDNFRQSVSQPTKSEQPELVETLKTEHCQLARTARHGFPHQPTALAYDPIQRLVAIGTKSGAIRILGRPGVSVQVRHDPVPDPSTTGGGARGGDVTGAVASSVNAGAAGGGDVPGGGVTRGSNAGLAAGSSGINHHSGTGVGPGGASNTSSSGGGSSSSLVGTGGATGGHNAAGSSAPGAAGQSGNVPSNHHASGHPPHGTFSTTGPAVIQLQFLINEGALVSATSDDSLHLWNIRQKRPDIVHSLKFQRERITCFHLPFQSKWLYVGTERGNVHIVNIESFSLSGYVINWNKAIELSCKTHPGSVIHLSDCPTDPSKLLMGFESGLVVLWDLRTKVADSRFIASEPLRSVSWLSDGKQLISAHTDGSLYTWNSRAGPRPAPVSIMYPHAKGGREGKPECKAIQKVEWKSSTSGDSFVIFSGGLPQDRPGRSSSITVIHGRNTTVLEMEHNVVDFVALCDTPWTSAEEQDPHAIIVLLQNDLVIVDLLTPGFPCFENPYPMDIHESAVTCCLYMADCPGDLIPALYSVGAQGHTGFSKREWPINGGQWGSLAPSYAEIIVTGHVDGTVKFWDTSSLSLQVLYRLKTSKVFEKSRSKTLRPDGEVTTAVLVGTEPGKQHLAIKQLAICPENRLLAIAGASGHVALFKFRRQEASLETTVLGVPLFFDSTEEPQGSPSFGPGAANLEFCPRKEQPNPLSVRGGVYRRPPGFQVDLVCLSSWMDGEAPGSITALSVNSAYGLMAYGNDGGLVLIDIIQKSVLLSMASVDLYSSADPYTRLPRSPKRPTDSANSRAADLDDNSVRSPSCDQNEVVENSVDEIDTIKNECLETEVDRAVEVLADDEQNQPEASATTEEEGKTENGVRQRKKKNFNLKKQLSKADTKLRDLFAPVSRRGSGASSGTGGGVSVSGTGGLVSPHLPDSKPVSPQEEEPAFHFPEPVNCNAALPPLPPLLATDPVDSVAPRTNQEIPLLFDSDGNPIRPPRRLKKSLSAAAATQQKAVSNRDSGWKRTWYSSDSDSATVAATTSQTPMQVLDLRFDPTDECCHTGFLDSLVRKFNKSDTAFTRSRSSSTSSLENHPNEAVTTLTFADTLARKLDTAVSASLWVGTSQGSVLVIVINLAAPGEPRLTQPVMVSPSGSIFRVKGSMLCVAFIEPSGSLISNPSEPWRDETKEARDQPSRTGAAGGVGNDALSSDDQYTVMVSEKQARVVSLPSQTCLYRVNLAPAEGAFAVTANVVSLKDGPCLATFLSNGHIQVFSLPSLRPLMDVEFTPLVELNFQTSRQNLVDPMVNIWAQQQMSVNEDSVKIARNFRFTSHGHGMYLCSPSEIEKFTISSAFSSTLGDLMGEMFMPCEMPEPPKEGFFKGLFGGGVRPLDREELFGESTGKAGRGVARHIPGPAANLETLTYKAGSVAAEVQKTRQALNERGDKLGMLEDRTQRMANEAENFSNAAHQLMVRCRERKWYQLERIMKGVGQENEGDKSRLKMKMNSFAIFGKSIFKEQNQQTDASVLTLKEEKRKNMTTNIKQNSIPIFVHFSFSLSHLQAKMMSTSSNANVAIILDDMIRRQKKRRKQKNLILTKKKKRKSKSLLFGYPPTLQLLACIENVRNPLEVFVFRWLVSYWIFFGFLSQALDGGKATLYWNRKLYSVFNKTEKNHHHHHR</sequence>
<feature type="domain" description="V-SNARE coiled-coil homology" evidence="16">
    <location>
        <begin position="1416"/>
        <end position="1476"/>
    </location>
</feature>
<dbReference type="InterPro" id="IPR013577">
    <property type="entry name" value="LLGL2"/>
</dbReference>
<dbReference type="Gene3D" id="2.130.10.10">
    <property type="entry name" value="YVTN repeat-like/Quinoprotein amine dehydrogenase"/>
    <property type="match status" value="2"/>
</dbReference>
<keyword evidence="9" id="KW-0677">Repeat</keyword>
<feature type="compositionally biased region" description="Gly residues" evidence="15">
    <location>
        <begin position="913"/>
        <end position="928"/>
    </location>
</feature>
<feature type="compositionally biased region" description="Low complexity" evidence="15">
    <location>
        <begin position="186"/>
        <end position="202"/>
    </location>
</feature>
<feature type="compositionally biased region" description="Gly residues" evidence="15">
    <location>
        <begin position="103"/>
        <end position="112"/>
    </location>
</feature>
<evidence type="ECO:0000256" key="10">
    <source>
        <dbReference type="ARBA" id="ARBA00022927"/>
    </source>
</evidence>
<dbReference type="InterPro" id="IPR019775">
    <property type="entry name" value="WD40_repeat_CS"/>
</dbReference>
<dbReference type="GO" id="GO:0005096">
    <property type="term" value="F:GTPase activator activity"/>
    <property type="evidence" value="ECO:0007669"/>
    <property type="project" value="TreeGrafter"/>
</dbReference>
<comment type="similarity">
    <text evidence="3">Belongs to the WD repeat L(2)GL family.</text>
</comment>
<dbReference type="SMART" id="SM00320">
    <property type="entry name" value="WD40"/>
    <property type="match status" value="8"/>
</dbReference>
<evidence type="ECO:0000256" key="14">
    <source>
        <dbReference type="PROSITE-ProRule" id="PRU00290"/>
    </source>
</evidence>
<feature type="compositionally biased region" description="Gly residues" evidence="15">
    <location>
        <begin position="124"/>
        <end position="136"/>
    </location>
</feature>
<evidence type="ECO:0000256" key="13">
    <source>
        <dbReference type="ARBA" id="ARBA00067543"/>
    </source>
</evidence>
<dbReference type="GO" id="GO:0015031">
    <property type="term" value="P:protein transport"/>
    <property type="evidence" value="ECO:0007669"/>
    <property type="project" value="UniProtKB-KW"/>
</dbReference>
<evidence type="ECO:0000256" key="11">
    <source>
        <dbReference type="ARBA" id="ARBA00023054"/>
    </source>
</evidence>
<dbReference type="FunFam" id="1.20.5.110:FF:000001">
    <property type="entry name" value="syntaxin-binding protein 5 isoform X1"/>
    <property type="match status" value="1"/>
</dbReference>
<name>A0A8J2RWZ2_9CRUS</name>
<dbReference type="InterPro" id="IPR015943">
    <property type="entry name" value="WD40/YVTN_repeat-like_dom_sf"/>
</dbReference>
<dbReference type="Proteomes" id="UP000789390">
    <property type="component" value="Unassembled WGS sequence"/>
</dbReference>
<evidence type="ECO:0000259" key="16">
    <source>
        <dbReference type="PROSITE" id="PS50892"/>
    </source>
</evidence>
<keyword evidence="6" id="KW-0268">Exocytosis</keyword>
<evidence type="ECO:0000256" key="8">
    <source>
        <dbReference type="ARBA" id="ARBA00022574"/>
    </source>
</evidence>
<dbReference type="Pfam" id="PF08366">
    <property type="entry name" value="LLGL"/>
    <property type="match status" value="1"/>
</dbReference>
<keyword evidence="10" id="KW-0653">Protein transport</keyword>
<dbReference type="GO" id="GO:0045159">
    <property type="term" value="F:myosin II binding"/>
    <property type="evidence" value="ECO:0007669"/>
    <property type="project" value="TreeGrafter"/>
</dbReference>
<dbReference type="PROSITE" id="PS50892">
    <property type="entry name" value="V_SNARE"/>
    <property type="match status" value="1"/>
</dbReference>
<dbReference type="InterPro" id="IPR001680">
    <property type="entry name" value="WD40_rpt"/>
</dbReference>
<dbReference type="SUPFAM" id="SSF58038">
    <property type="entry name" value="SNARE fusion complex"/>
    <property type="match status" value="1"/>
</dbReference>
<evidence type="ECO:0000256" key="6">
    <source>
        <dbReference type="ARBA" id="ARBA00022483"/>
    </source>
</evidence>
<keyword evidence="7" id="KW-0963">Cytoplasm</keyword>
<evidence type="ECO:0000256" key="5">
    <source>
        <dbReference type="ARBA" id="ARBA00022475"/>
    </source>
</evidence>
<feature type="region of interest" description="Disordered" evidence="15">
    <location>
        <begin position="854"/>
        <end position="880"/>
    </location>
</feature>
<dbReference type="PANTHER" id="PTHR10241">
    <property type="entry name" value="LETHAL 2 GIANT LARVAE PROTEIN"/>
    <property type="match status" value="1"/>
</dbReference>
<dbReference type="PROSITE" id="PS00678">
    <property type="entry name" value="WD_REPEATS_1"/>
    <property type="match status" value="1"/>
</dbReference>
<feature type="compositionally biased region" description="Basic and acidic residues" evidence="15">
    <location>
        <begin position="1181"/>
        <end position="1193"/>
    </location>
</feature>
<evidence type="ECO:0000256" key="7">
    <source>
        <dbReference type="ARBA" id="ARBA00022490"/>
    </source>
</evidence>
<evidence type="ECO:0000256" key="3">
    <source>
        <dbReference type="ARBA" id="ARBA00008070"/>
    </source>
</evidence>
<dbReference type="GO" id="GO:0006893">
    <property type="term" value="P:Golgi to plasma membrane transport"/>
    <property type="evidence" value="ECO:0007669"/>
    <property type="project" value="TreeGrafter"/>
</dbReference>
<dbReference type="EMBL" id="CAKKLH010000311">
    <property type="protein sequence ID" value="CAH0111181.1"/>
    <property type="molecule type" value="Genomic_DNA"/>
</dbReference>
<reference evidence="17" key="1">
    <citation type="submission" date="2021-11" db="EMBL/GenBank/DDBJ databases">
        <authorList>
            <person name="Schell T."/>
        </authorList>
    </citation>
    <scope>NUCLEOTIDE SEQUENCE</scope>
    <source>
        <strain evidence="17">M5</strain>
    </source>
</reference>
<keyword evidence="12" id="KW-0472">Membrane</keyword>
<feature type="region of interest" description="Disordered" evidence="15">
    <location>
        <begin position="90"/>
        <end position="220"/>
    </location>
</feature>
<keyword evidence="5" id="KW-1003">Cell membrane</keyword>
<dbReference type="OrthoDB" id="19944at2759"/>
<comment type="caution">
    <text evidence="17">The sequence shown here is derived from an EMBL/GenBank/DDBJ whole genome shotgun (WGS) entry which is preliminary data.</text>
</comment>
<dbReference type="GO" id="GO:0006887">
    <property type="term" value="P:exocytosis"/>
    <property type="evidence" value="ECO:0007669"/>
    <property type="project" value="UniProtKB-KW"/>
</dbReference>
<evidence type="ECO:0000256" key="12">
    <source>
        <dbReference type="ARBA" id="ARBA00023136"/>
    </source>
</evidence>
<dbReference type="GO" id="GO:0019905">
    <property type="term" value="F:syntaxin binding"/>
    <property type="evidence" value="ECO:0007669"/>
    <property type="project" value="TreeGrafter"/>
</dbReference>
<dbReference type="SUPFAM" id="SSF50978">
    <property type="entry name" value="WD40 repeat-like"/>
    <property type="match status" value="2"/>
</dbReference>
<dbReference type="PANTHER" id="PTHR10241:SF25">
    <property type="entry name" value="TOMOSYN, ISOFORM C"/>
    <property type="match status" value="1"/>
</dbReference>
<keyword evidence="18" id="KW-1185">Reference proteome</keyword>
<evidence type="ECO:0000256" key="4">
    <source>
        <dbReference type="ARBA" id="ARBA00022448"/>
    </source>
</evidence>
<evidence type="ECO:0000256" key="2">
    <source>
        <dbReference type="ARBA" id="ARBA00004496"/>
    </source>
</evidence>
<evidence type="ECO:0000256" key="9">
    <source>
        <dbReference type="ARBA" id="ARBA00022737"/>
    </source>
</evidence>
<feature type="region of interest" description="Disordered" evidence="15">
    <location>
        <begin position="788"/>
        <end position="825"/>
    </location>
</feature>
<evidence type="ECO:0000256" key="1">
    <source>
        <dbReference type="ARBA" id="ARBA00004202"/>
    </source>
</evidence>
<dbReference type="CDD" id="cd15873">
    <property type="entry name" value="R-SNARE_STXBP5_6"/>
    <property type="match status" value="1"/>
</dbReference>
<gene>
    <name evidence="17" type="ORF">DGAL_LOCUS14816</name>
</gene>
<feature type="compositionally biased region" description="Low complexity" evidence="15">
    <location>
        <begin position="113"/>
        <end position="123"/>
    </location>
</feature>
<comment type="subcellular location">
    <subcellularLocation>
        <location evidence="1">Cell membrane</location>
        <topology evidence="1">Peripheral membrane protein</topology>
    </subcellularLocation>
    <subcellularLocation>
        <location evidence="2">Cytoplasm</location>
    </subcellularLocation>
</comment>
<feature type="compositionally biased region" description="Low complexity" evidence="15">
    <location>
        <begin position="137"/>
        <end position="149"/>
    </location>
</feature>
<dbReference type="GO" id="GO:0031201">
    <property type="term" value="C:SNARE complex"/>
    <property type="evidence" value="ECO:0007669"/>
    <property type="project" value="TreeGrafter"/>
</dbReference>
<proteinExistence type="inferred from homology"/>
<evidence type="ECO:0000313" key="17">
    <source>
        <dbReference type="EMBL" id="CAH0111181.1"/>
    </source>
</evidence>
<feature type="region of interest" description="Disordered" evidence="15">
    <location>
        <begin position="1176"/>
        <end position="1207"/>
    </location>
</feature>
<keyword evidence="4" id="KW-0813">Transport</keyword>
<keyword evidence="8" id="KW-0853">WD repeat</keyword>
<protein>
    <recommendedName>
        <fullName evidence="13">Syntaxin-binding protein 5-like</fullName>
    </recommendedName>
</protein>
<dbReference type="Gene3D" id="1.20.5.110">
    <property type="match status" value="1"/>
</dbReference>
<dbReference type="InterPro" id="IPR042855">
    <property type="entry name" value="V_SNARE_CC"/>
</dbReference>
<accession>A0A8J2RWZ2</accession>
<dbReference type="GO" id="GO:0005886">
    <property type="term" value="C:plasma membrane"/>
    <property type="evidence" value="ECO:0007669"/>
    <property type="project" value="UniProtKB-SubCell"/>
</dbReference>